<accession>A0A3A5M652</accession>
<organism evidence="1 2">
    <name type="scientific">Arthrobacter cheniae</name>
    <dbReference type="NCBI Taxonomy" id="1258888"/>
    <lineage>
        <taxon>Bacteria</taxon>
        <taxon>Bacillati</taxon>
        <taxon>Actinomycetota</taxon>
        <taxon>Actinomycetes</taxon>
        <taxon>Micrococcales</taxon>
        <taxon>Micrococcaceae</taxon>
        <taxon>Arthrobacter</taxon>
    </lineage>
</organism>
<evidence type="ECO:0000313" key="1">
    <source>
        <dbReference type="EMBL" id="RJT74889.1"/>
    </source>
</evidence>
<dbReference type="AlphaFoldDB" id="A0A3A5M652"/>
<keyword evidence="2" id="KW-1185">Reference proteome</keyword>
<evidence type="ECO:0000313" key="2">
    <source>
        <dbReference type="Proteomes" id="UP000272560"/>
    </source>
</evidence>
<dbReference type="Proteomes" id="UP000272560">
    <property type="component" value="Unassembled WGS sequence"/>
</dbReference>
<reference evidence="1 2" key="1">
    <citation type="submission" date="2018-09" db="EMBL/GenBank/DDBJ databases">
        <title>Novel species of Arthrobacter.</title>
        <authorList>
            <person name="Liu Q."/>
            <person name="Xin Y.-H."/>
        </authorList>
    </citation>
    <scope>NUCLEOTIDE SEQUENCE [LARGE SCALE GENOMIC DNA]</scope>
    <source>
        <strain evidence="1 2">Hz2</strain>
    </source>
</reference>
<proteinExistence type="predicted"/>
<dbReference type="EMBL" id="QZVT01000018">
    <property type="protein sequence ID" value="RJT74889.1"/>
    <property type="molecule type" value="Genomic_DNA"/>
</dbReference>
<name>A0A3A5M652_9MICC</name>
<comment type="caution">
    <text evidence="1">The sequence shown here is derived from an EMBL/GenBank/DDBJ whole genome shotgun (WGS) entry which is preliminary data.</text>
</comment>
<sequence>MLTYALAGIPVNALTAPRPAATSEPATAEPDQLPDQKLRENLEALRPLLYAIITGTSQTHHTK</sequence>
<protein>
    <submittedName>
        <fullName evidence="1">Uncharacterized protein</fullName>
    </submittedName>
</protein>
<gene>
    <name evidence="1" type="ORF">D6T63_18415</name>
</gene>